<dbReference type="SUPFAM" id="SSF103473">
    <property type="entry name" value="MFS general substrate transporter"/>
    <property type="match status" value="1"/>
</dbReference>
<dbReference type="InterPro" id="IPR052524">
    <property type="entry name" value="MFS_Cyanate_Porter"/>
</dbReference>
<dbReference type="GO" id="GO:0005886">
    <property type="term" value="C:plasma membrane"/>
    <property type="evidence" value="ECO:0007669"/>
    <property type="project" value="UniProtKB-SubCell"/>
</dbReference>
<feature type="transmembrane region" description="Helical" evidence="6">
    <location>
        <begin position="314"/>
        <end position="337"/>
    </location>
</feature>
<evidence type="ECO:0000259" key="7">
    <source>
        <dbReference type="PROSITE" id="PS50850"/>
    </source>
</evidence>
<feature type="transmembrane region" description="Helical" evidence="6">
    <location>
        <begin position="103"/>
        <end position="127"/>
    </location>
</feature>
<accession>A0A7M1SXB7</accession>
<feature type="transmembrane region" description="Helical" evidence="6">
    <location>
        <begin position="376"/>
        <end position="399"/>
    </location>
</feature>
<keyword evidence="4 6" id="KW-0472">Membrane</keyword>
<dbReference type="InterPro" id="IPR036259">
    <property type="entry name" value="MFS_trans_sf"/>
</dbReference>
<dbReference type="Proteomes" id="UP000593758">
    <property type="component" value="Chromosome"/>
</dbReference>
<feature type="transmembrane region" description="Helical" evidence="6">
    <location>
        <begin position="139"/>
        <end position="162"/>
    </location>
</feature>
<feature type="domain" description="Major facilitator superfamily (MFS) profile" evidence="7">
    <location>
        <begin position="14"/>
        <end position="432"/>
    </location>
</feature>
<evidence type="ECO:0000256" key="3">
    <source>
        <dbReference type="ARBA" id="ARBA00022989"/>
    </source>
</evidence>
<dbReference type="PROSITE" id="PS50850">
    <property type="entry name" value="MFS"/>
    <property type="match status" value="1"/>
</dbReference>
<dbReference type="Gene3D" id="1.20.1250.20">
    <property type="entry name" value="MFS general substrate transporter like domains"/>
    <property type="match status" value="1"/>
</dbReference>
<dbReference type="Pfam" id="PF07690">
    <property type="entry name" value="MFS_1"/>
    <property type="match status" value="1"/>
</dbReference>
<feature type="transmembrane region" description="Helical" evidence="6">
    <location>
        <begin position="343"/>
        <end position="364"/>
    </location>
</feature>
<keyword evidence="9" id="KW-1185">Reference proteome</keyword>
<reference evidence="8 9" key="1">
    <citation type="submission" date="2020-10" db="EMBL/GenBank/DDBJ databases">
        <title>Haloactinobacterium sp. RN3S43, a bacterium isolated from saline soil.</title>
        <authorList>
            <person name="Sun J.-Q."/>
        </authorList>
    </citation>
    <scope>NUCLEOTIDE SEQUENCE [LARGE SCALE GENOMIC DNA]</scope>
    <source>
        <strain evidence="8 9">RN3S43</strain>
    </source>
</reference>
<feature type="transmembrane region" description="Helical" evidence="6">
    <location>
        <begin position="79"/>
        <end position="97"/>
    </location>
</feature>
<feature type="transmembrane region" description="Helical" evidence="6">
    <location>
        <begin position="168"/>
        <end position="185"/>
    </location>
</feature>
<dbReference type="PANTHER" id="PTHR23523">
    <property type="match status" value="1"/>
</dbReference>
<feature type="region of interest" description="Disordered" evidence="5">
    <location>
        <begin position="194"/>
        <end position="241"/>
    </location>
</feature>
<keyword evidence="2 6" id="KW-0812">Transmembrane</keyword>
<organism evidence="8 9">
    <name type="scientific">Ruania alkalisoli</name>
    <dbReference type="NCBI Taxonomy" id="2779775"/>
    <lineage>
        <taxon>Bacteria</taxon>
        <taxon>Bacillati</taxon>
        <taxon>Actinomycetota</taxon>
        <taxon>Actinomycetes</taxon>
        <taxon>Micrococcales</taxon>
        <taxon>Ruaniaceae</taxon>
        <taxon>Ruania</taxon>
    </lineage>
</organism>
<dbReference type="RefSeq" id="WP_193498250.1">
    <property type="nucleotide sequence ID" value="NZ_CP063169.1"/>
</dbReference>
<dbReference type="KEGG" id="halt:IM660_04695"/>
<dbReference type="GO" id="GO:0022857">
    <property type="term" value="F:transmembrane transporter activity"/>
    <property type="evidence" value="ECO:0007669"/>
    <property type="project" value="InterPro"/>
</dbReference>
<protein>
    <submittedName>
        <fullName evidence="8">MFS transporter</fullName>
    </submittedName>
</protein>
<dbReference type="EMBL" id="CP063169">
    <property type="protein sequence ID" value="QOR71594.1"/>
    <property type="molecule type" value="Genomic_DNA"/>
</dbReference>
<evidence type="ECO:0000313" key="8">
    <source>
        <dbReference type="EMBL" id="QOR71594.1"/>
    </source>
</evidence>
<dbReference type="InterPro" id="IPR020846">
    <property type="entry name" value="MFS_dom"/>
</dbReference>
<sequence length="434" mass="44093">MRRLHAALGSSGVLLVAILLAALNLRTPLTALPPVVTQVSDELHLTAAAAGLLTGIPVLCFALTTPAAAALLGRISLRSGVLLALLLILAGTGVRSADLGGAATAFAGTVLIGLGITTANVAVPAITQRSFRSRVSTVTGIYTATINAGTMVSTALTASLALSLGWRWALLSWGLLAIVAIAWWWRVVPPEGPAPDALPRSVGPPANQATDRGNTRTPAEGTPTAEATTPGRDETPGASDAVGNRSVLAEKYTWALCAMFGMQASSYYGLTAWLPLILSDLAGVSIASSGAAASLFQGFAVLGSLGASVGIRYAGLRASFVGIAVAWLCLPAALLLIPGAWMVGVSLAGAAQGANFVLVFTLIARRFTQVSRARKASATVQSVGYSMAAVAPTLVGGLHTLTGGWQVPVVIVGCALTIMTVMGLLLTGSRTPRA</sequence>
<feature type="transmembrane region" description="Helical" evidence="6">
    <location>
        <begin position="405"/>
        <end position="426"/>
    </location>
</feature>
<dbReference type="PANTHER" id="PTHR23523:SF2">
    <property type="entry name" value="2-NITROIMIDAZOLE TRANSPORTER"/>
    <property type="match status" value="1"/>
</dbReference>
<keyword evidence="3 6" id="KW-1133">Transmembrane helix</keyword>
<proteinExistence type="predicted"/>
<gene>
    <name evidence="8" type="ORF">IM660_04695</name>
</gene>
<feature type="transmembrane region" description="Helical" evidence="6">
    <location>
        <begin position="47"/>
        <end position="72"/>
    </location>
</feature>
<feature type="compositionally biased region" description="Low complexity" evidence="5">
    <location>
        <begin position="215"/>
        <end position="230"/>
    </location>
</feature>
<comment type="subcellular location">
    <subcellularLocation>
        <location evidence="1">Cell membrane</location>
        <topology evidence="1">Multi-pass membrane protein</topology>
    </subcellularLocation>
</comment>
<evidence type="ECO:0000256" key="2">
    <source>
        <dbReference type="ARBA" id="ARBA00022692"/>
    </source>
</evidence>
<evidence type="ECO:0000256" key="4">
    <source>
        <dbReference type="ARBA" id="ARBA00023136"/>
    </source>
</evidence>
<evidence type="ECO:0000313" key="9">
    <source>
        <dbReference type="Proteomes" id="UP000593758"/>
    </source>
</evidence>
<name>A0A7M1SXB7_9MICO</name>
<dbReference type="AlphaFoldDB" id="A0A7M1SXB7"/>
<feature type="transmembrane region" description="Helical" evidence="6">
    <location>
        <begin position="252"/>
        <end position="270"/>
    </location>
</feature>
<dbReference type="InterPro" id="IPR011701">
    <property type="entry name" value="MFS"/>
</dbReference>
<feature type="transmembrane region" description="Helical" evidence="6">
    <location>
        <begin position="282"/>
        <end position="302"/>
    </location>
</feature>
<evidence type="ECO:0000256" key="5">
    <source>
        <dbReference type="SAM" id="MobiDB-lite"/>
    </source>
</evidence>
<evidence type="ECO:0000256" key="1">
    <source>
        <dbReference type="ARBA" id="ARBA00004651"/>
    </source>
</evidence>
<evidence type="ECO:0000256" key="6">
    <source>
        <dbReference type="SAM" id="Phobius"/>
    </source>
</evidence>